<dbReference type="EMBL" id="CP036339">
    <property type="protein sequence ID" value="QDT74512.1"/>
    <property type="molecule type" value="Genomic_DNA"/>
</dbReference>
<name>A0A517U1M4_9BACT</name>
<keyword evidence="1" id="KW-1133">Transmembrane helix</keyword>
<keyword evidence="1" id="KW-0812">Transmembrane</keyword>
<keyword evidence="1" id="KW-0472">Membrane</keyword>
<reference evidence="2 3" key="1">
    <citation type="submission" date="2019-02" db="EMBL/GenBank/DDBJ databases">
        <title>Deep-cultivation of Planctomycetes and their phenomic and genomic characterization uncovers novel biology.</title>
        <authorList>
            <person name="Wiegand S."/>
            <person name="Jogler M."/>
            <person name="Boedeker C."/>
            <person name="Pinto D."/>
            <person name="Vollmers J."/>
            <person name="Rivas-Marin E."/>
            <person name="Kohn T."/>
            <person name="Peeters S.H."/>
            <person name="Heuer A."/>
            <person name="Rast P."/>
            <person name="Oberbeckmann S."/>
            <person name="Bunk B."/>
            <person name="Jeske O."/>
            <person name="Meyerdierks A."/>
            <person name="Storesund J.E."/>
            <person name="Kallscheuer N."/>
            <person name="Luecker S."/>
            <person name="Lage O.M."/>
            <person name="Pohl T."/>
            <person name="Merkel B.J."/>
            <person name="Hornburger P."/>
            <person name="Mueller R.-W."/>
            <person name="Bruemmer F."/>
            <person name="Labrenz M."/>
            <person name="Spormann A.M."/>
            <person name="Op den Camp H."/>
            <person name="Overmann J."/>
            <person name="Amann R."/>
            <person name="Jetten M.S.M."/>
            <person name="Mascher T."/>
            <person name="Medema M.H."/>
            <person name="Devos D.P."/>
            <person name="Kaster A.-K."/>
            <person name="Ovreas L."/>
            <person name="Rohde M."/>
            <person name="Galperin M.Y."/>
            <person name="Jogler C."/>
        </authorList>
    </citation>
    <scope>NUCLEOTIDE SEQUENCE [LARGE SCALE GENOMIC DNA]</scope>
    <source>
        <strain evidence="2 3">I41</strain>
    </source>
</reference>
<dbReference type="AlphaFoldDB" id="A0A517U1M4"/>
<feature type="transmembrane region" description="Helical" evidence="1">
    <location>
        <begin position="20"/>
        <end position="39"/>
    </location>
</feature>
<feature type="transmembrane region" description="Helical" evidence="1">
    <location>
        <begin position="126"/>
        <end position="144"/>
    </location>
</feature>
<accession>A0A517U1M4</accession>
<dbReference type="KEGG" id="llh:I41_37090"/>
<evidence type="ECO:0000313" key="2">
    <source>
        <dbReference type="EMBL" id="QDT74512.1"/>
    </source>
</evidence>
<evidence type="ECO:0000256" key="1">
    <source>
        <dbReference type="SAM" id="Phobius"/>
    </source>
</evidence>
<evidence type="ECO:0000313" key="3">
    <source>
        <dbReference type="Proteomes" id="UP000317909"/>
    </source>
</evidence>
<keyword evidence="3" id="KW-1185">Reference proteome</keyword>
<feature type="transmembrane region" description="Helical" evidence="1">
    <location>
        <begin position="51"/>
        <end position="70"/>
    </location>
</feature>
<proteinExistence type="predicted"/>
<organism evidence="2 3">
    <name type="scientific">Lacipirellula limnantheis</name>
    <dbReference type="NCBI Taxonomy" id="2528024"/>
    <lineage>
        <taxon>Bacteria</taxon>
        <taxon>Pseudomonadati</taxon>
        <taxon>Planctomycetota</taxon>
        <taxon>Planctomycetia</taxon>
        <taxon>Pirellulales</taxon>
        <taxon>Lacipirellulaceae</taxon>
        <taxon>Lacipirellula</taxon>
    </lineage>
</organism>
<dbReference type="Proteomes" id="UP000317909">
    <property type="component" value="Chromosome"/>
</dbReference>
<gene>
    <name evidence="2" type="ORF">I41_37090</name>
</gene>
<sequence>MTTIPHDQLICRNRANSATLMLLASLRVIALFSVLSSVIYFNNEWRDDVKAYLVVGCFSAAFVAFVSFLGKRSFPGYRFLACPLGDAAQLAGSSFRSHRPSLFFDVISMGLFGNVVAFLWIYAGIYIPAICLIFGMSCGFLSLGRSVEICEQGILFGFAWGRLFVPWKEFRGVKAPFLQDRQAQYVIFVSERVTIMTNNHWVGPSPLLVLLAQCGDQRARQTPPASC</sequence>
<protein>
    <submittedName>
        <fullName evidence="2">Uncharacterized protein</fullName>
    </submittedName>
</protein>